<feature type="transmembrane region" description="Helical" evidence="1">
    <location>
        <begin position="175"/>
        <end position="195"/>
    </location>
</feature>
<protein>
    <submittedName>
        <fullName evidence="2">Uncharacterized protein</fullName>
    </submittedName>
</protein>
<evidence type="ECO:0000313" key="2">
    <source>
        <dbReference type="EMBL" id="OMH23060.1"/>
    </source>
</evidence>
<feature type="transmembrane region" description="Helical" evidence="1">
    <location>
        <begin position="202"/>
        <end position="227"/>
    </location>
</feature>
<name>A0A1R1L6A4_9MICC</name>
<keyword evidence="1" id="KW-0472">Membrane</keyword>
<dbReference type="Proteomes" id="UP000187085">
    <property type="component" value="Unassembled WGS sequence"/>
</dbReference>
<gene>
    <name evidence="2" type="ORF">BKD30_14385</name>
</gene>
<reference evidence="2 3" key="1">
    <citation type="submission" date="2016-12" db="EMBL/GenBank/DDBJ databases">
        <title>Draft genome of Tersicoccus phoenicis 1P05MA.</title>
        <authorList>
            <person name="Nakajima Y."/>
            <person name="Yoshizawa S."/>
            <person name="Nakamura K."/>
            <person name="Ogura Y."/>
            <person name="Hayashi T."/>
            <person name="Kogure K."/>
        </authorList>
    </citation>
    <scope>NUCLEOTIDE SEQUENCE [LARGE SCALE GENOMIC DNA]</scope>
    <source>
        <strain evidence="2 3">1p05MA</strain>
    </source>
</reference>
<dbReference type="AlphaFoldDB" id="A0A1R1L6A4"/>
<keyword evidence="1" id="KW-1133">Transmembrane helix</keyword>
<keyword evidence="3" id="KW-1185">Reference proteome</keyword>
<sequence>MVRTVLSVLLGLVAVVLLLGGVTATAVQRTVVDPDGFTALTTPLSADPGVRDRLASTAAAEVTNRLSLPGALRDAAAGLIDKAAVALTEDPGFPGAWERSMRRSHDLSLSSLTDPARTDVLQADIQPLVKLLADQAAGAFGVPLGGSVVGSDPVVLDVGAPGQARLAGIVVRATGYAPAALVGAAVVAVLALLLAHRRTTTLAWLGVGVLFGTGLLVLAGVMVRGAVASGANAPALADYLRYRVVDLAAGAAVPWLVGLAVWGAVLLAVGVVGRLVVGRPVTGSAQR</sequence>
<dbReference type="OrthoDB" id="4964652at2"/>
<accession>A0A1R1L6A4</accession>
<evidence type="ECO:0000256" key="1">
    <source>
        <dbReference type="SAM" id="Phobius"/>
    </source>
</evidence>
<dbReference type="EMBL" id="MRDE01000081">
    <property type="protein sequence ID" value="OMH23060.1"/>
    <property type="molecule type" value="Genomic_DNA"/>
</dbReference>
<proteinExistence type="predicted"/>
<feature type="transmembrane region" description="Helical" evidence="1">
    <location>
        <begin position="247"/>
        <end position="277"/>
    </location>
</feature>
<organism evidence="2 3">
    <name type="scientific">Tersicoccus phoenicis</name>
    <dbReference type="NCBI Taxonomy" id="554083"/>
    <lineage>
        <taxon>Bacteria</taxon>
        <taxon>Bacillati</taxon>
        <taxon>Actinomycetota</taxon>
        <taxon>Actinomycetes</taxon>
        <taxon>Micrococcales</taxon>
        <taxon>Micrococcaceae</taxon>
        <taxon>Tersicoccus</taxon>
    </lineage>
</organism>
<dbReference type="RefSeq" id="WP_076705705.1">
    <property type="nucleotide sequence ID" value="NZ_MRDE01000081.1"/>
</dbReference>
<evidence type="ECO:0000313" key="3">
    <source>
        <dbReference type="Proteomes" id="UP000187085"/>
    </source>
</evidence>
<comment type="caution">
    <text evidence="2">The sequence shown here is derived from an EMBL/GenBank/DDBJ whole genome shotgun (WGS) entry which is preliminary data.</text>
</comment>
<keyword evidence="1" id="KW-0812">Transmembrane</keyword>